<name>A0AA41QHL3_9MICO</name>
<comment type="caution">
    <text evidence="3">The sequence shown here is derived from an EMBL/GenBank/DDBJ whole genome shotgun (WGS) entry which is preliminary data.</text>
</comment>
<gene>
    <name evidence="3" type="ORF">L1785_20110</name>
</gene>
<dbReference type="Proteomes" id="UP001165405">
    <property type="component" value="Unassembled WGS sequence"/>
</dbReference>
<evidence type="ECO:0000256" key="2">
    <source>
        <dbReference type="SAM" id="Phobius"/>
    </source>
</evidence>
<organism evidence="3 4">
    <name type="scientific">Antribacter soli</name>
    <dbReference type="NCBI Taxonomy" id="2910976"/>
    <lineage>
        <taxon>Bacteria</taxon>
        <taxon>Bacillati</taxon>
        <taxon>Actinomycetota</taxon>
        <taxon>Actinomycetes</taxon>
        <taxon>Micrococcales</taxon>
        <taxon>Promicromonosporaceae</taxon>
        <taxon>Antribacter</taxon>
    </lineage>
</organism>
<keyword evidence="2" id="KW-0472">Membrane</keyword>
<evidence type="ECO:0000256" key="1">
    <source>
        <dbReference type="SAM" id="MobiDB-lite"/>
    </source>
</evidence>
<feature type="transmembrane region" description="Helical" evidence="2">
    <location>
        <begin position="182"/>
        <end position="203"/>
    </location>
</feature>
<feature type="region of interest" description="Disordered" evidence="1">
    <location>
        <begin position="1"/>
        <end position="93"/>
    </location>
</feature>
<dbReference type="RefSeq" id="WP_236091089.1">
    <property type="nucleotide sequence ID" value="NZ_JAKGSG010000057.1"/>
</dbReference>
<evidence type="ECO:0000313" key="4">
    <source>
        <dbReference type="Proteomes" id="UP001165405"/>
    </source>
</evidence>
<sequence>MSGDDISRFAPGRRRASGERTPGWPRYGPGAPGPTDPLDETLGSDLRPSRRPRRDARPEHDATRPTSDLPAWGTPSPTDAPVRDAGADPAGSPRRPARFWRWFGGGGLVALLTLVRLPAGSHEVEEAAVGVAALALVGGGVVVFVLVVLALIWLVSRGSSTPATSMGPSVPPRRTSQPFVPWSRALGLCLGALLVSFVVYVSVSDQPLAPPLSPPG</sequence>
<protein>
    <submittedName>
        <fullName evidence="3">Uncharacterized protein</fullName>
    </submittedName>
</protein>
<reference evidence="3" key="1">
    <citation type="submission" date="2022-01" db="EMBL/GenBank/DDBJ databases">
        <title>Antribacter sp. nov., isolated from Guizhou of China.</title>
        <authorList>
            <person name="Chengliang C."/>
            <person name="Ya Z."/>
        </authorList>
    </citation>
    <scope>NUCLEOTIDE SEQUENCE</scope>
    <source>
        <strain evidence="3">KLBMP 9083</strain>
    </source>
</reference>
<keyword evidence="2" id="KW-0812">Transmembrane</keyword>
<dbReference type="EMBL" id="JAKGSG010000057">
    <property type="protein sequence ID" value="MCF4123278.1"/>
    <property type="molecule type" value="Genomic_DNA"/>
</dbReference>
<dbReference type="AlphaFoldDB" id="A0AA41QHL3"/>
<evidence type="ECO:0000313" key="3">
    <source>
        <dbReference type="EMBL" id="MCF4123278.1"/>
    </source>
</evidence>
<keyword evidence="4" id="KW-1185">Reference proteome</keyword>
<accession>A0AA41QHL3</accession>
<keyword evidence="2" id="KW-1133">Transmembrane helix</keyword>
<feature type="transmembrane region" description="Helical" evidence="2">
    <location>
        <begin position="99"/>
        <end position="119"/>
    </location>
</feature>
<proteinExistence type="predicted"/>
<feature type="transmembrane region" description="Helical" evidence="2">
    <location>
        <begin position="131"/>
        <end position="155"/>
    </location>
</feature>